<protein>
    <submittedName>
        <fullName evidence="1">Uncharacterized protein</fullName>
    </submittedName>
</protein>
<reference evidence="1" key="1">
    <citation type="submission" date="2024-05" db="EMBL/GenBank/DDBJ databases">
        <title>Planctomycetes of the genus Singulisphaera possess chitinolytic capabilities.</title>
        <authorList>
            <person name="Ivanova A."/>
        </authorList>
    </citation>
    <scope>NUCLEOTIDE SEQUENCE</scope>
    <source>
        <strain evidence="1">Ch08T</strain>
    </source>
</reference>
<sequence length="47" mass="5094">MHRSFNDFNQAVFSAEAYAGAGFSVSMISATGRFLMGFDSRGERVAV</sequence>
<evidence type="ECO:0000313" key="1">
    <source>
        <dbReference type="EMBL" id="XBH08247.1"/>
    </source>
</evidence>
<dbReference type="EMBL" id="CP155447">
    <property type="protein sequence ID" value="XBH08247.1"/>
    <property type="molecule type" value="Genomic_DNA"/>
</dbReference>
<name>A0AAU7CSY2_9BACT</name>
<dbReference type="RefSeq" id="WP_254053457.1">
    <property type="nucleotide sequence ID" value="NZ_CP155447.1"/>
</dbReference>
<dbReference type="AlphaFoldDB" id="A0AAU7CSY2"/>
<accession>A0AAU7CSY2</accession>
<organism evidence="1">
    <name type="scientific">Singulisphaera sp. Ch08</name>
    <dbReference type="NCBI Taxonomy" id="3120278"/>
    <lineage>
        <taxon>Bacteria</taxon>
        <taxon>Pseudomonadati</taxon>
        <taxon>Planctomycetota</taxon>
        <taxon>Planctomycetia</taxon>
        <taxon>Isosphaerales</taxon>
        <taxon>Isosphaeraceae</taxon>
        <taxon>Singulisphaera</taxon>
    </lineage>
</organism>
<proteinExistence type="predicted"/>
<gene>
    <name evidence="1" type="ORF">V5E97_20050</name>
</gene>